<sequence length="288" mass="32345">MHVLTAVQHERAPRAALAPHGSLQRLGYALRPPLLLPSSPLTLAPYPLHHLEPFSLFSPFTPDADFPRVPPSQALLGDGFKLPLLSTYGHGYFPPGLYPPAGNGNTFCIEHGRSSEDPLLSATSPEYHRARALEKDPPAIDKMKEDEVTSSEEAYRADDRAEVVSVKDVQDQRQSPKSFDPPVIHHITRSDKPTFDPCLTHENIFRDLFRNHQKIVFQSESKDSDGKGKALDPASRFLMATISWLRTVTGFLHMARRDQEILVFNNWREIFIVVAAQLSFSFEENGKI</sequence>
<organism evidence="5 6">
    <name type="scientific">Plutella xylostella</name>
    <name type="common">Diamondback moth</name>
    <name type="synonym">Plutella maculipennis</name>
    <dbReference type="NCBI Taxonomy" id="51655"/>
    <lineage>
        <taxon>Eukaryota</taxon>
        <taxon>Metazoa</taxon>
        <taxon>Ecdysozoa</taxon>
        <taxon>Arthropoda</taxon>
        <taxon>Hexapoda</taxon>
        <taxon>Insecta</taxon>
        <taxon>Pterygota</taxon>
        <taxon>Neoptera</taxon>
        <taxon>Endopterygota</taxon>
        <taxon>Lepidoptera</taxon>
        <taxon>Glossata</taxon>
        <taxon>Ditrysia</taxon>
        <taxon>Yponomeutoidea</taxon>
        <taxon>Plutellidae</taxon>
        <taxon>Plutella</taxon>
    </lineage>
</organism>
<dbReference type="Proteomes" id="UP000823941">
    <property type="component" value="Chromosome 1"/>
</dbReference>
<keyword evidence="1" id="KW-0805">Transcription regulation</keyword>
<dbReference type="Gene3D" id="1.10.565.10">
    <property type="entry name" value="Retinoid X Receptor"/>
    <property type="match status" value="1"/>
</dbReference>
<evidence type="ECO:0000256" key="4">
    <source>
        <dbReference type="SAM" id="MobiDB-lite"/>
    </source>
</evidence>
<proteinExistence type="predicted"/>
<feature type="region of interest" description="Disordered" evidence="4">
    <location>
        <begin position="163"/>
        <end position="183"/>
    </location>
</feature>
<reference evidence="5 6" key="1">
    <citation type="submission" date="2021-06" db="EMBL/GenBank/DDBJ databases">
        <title>A haploid diamondback moth (Plutella xylostella L.) genome assembly resolves 31 chromosomes and identifies a diamide resistance mutation.</title>
        <authorList>
            <person name="Ward C.M."/>
            <person name="Perry K.D."/>
            <person name="Baker G."/>
            <person name="Powis K."/>
            <person name="Heckel D.G."/>
            <person name="Baxter S.W."/>
        </authorList>
    </citation>
    <scope>NUCLEOTIDE SEQUENCE [LARGE SCALE GENOMIC DNA]</scope>
    <source>
        <strain evidence="5 6">LV</strain>
        <tissue evidence="5">Single pupa</tissue>
    </source>
</reference>
<evidence type="ECO:0000256" key="2">
    <source>
        <dbReference type="ARBA" id="ARBA00023163"/>
    </source>
</evidence>
<evidence type="ECO:0000313" key="6">
    <source>
        <dbReference type="Proteomes" id="UP000823941"/>
    </source>
</evidence>
<evidence type="ECO:0000256" key="3">
    <source>
        <dbReference type="ARBA" id="ARBA00023170"/>
    </source>
</evidence>
<comment type="caution">
    <text evidence="5">The sequence shown here is derived from an EMBL/GenBank/DDBJ whole genome shotgun (WGS) entry which is preliminary data.</text>
</comment>
<dbReference type="EMBL" id="JAHIBW010000001">
    <property type="protein sequence ID" value="KAG7313238.1"/>
    <property type="molecule type" value="Genomic_DNA"/>
</dbReference>
<keyword evidence="6" id="KW-1185">Reference proteome</keyword>
<keyword evidence="2" id="KW-0804">Transcription</keyword>
<name>A0ABQ7R7H7_PLUXY</name>
<dbReference type="SUPFAM" id="SSF48508">
    <property type="entry name" value="Nuclear receptor ligand-binding domain"/>
    <property type="match status" value="1"/>
</dbReference>
<evidence type="ECO:0000256" key="1">
    <source>
        <dbReference type="ARBA" id="ARBA00023015"/>
    </source>
</evidence>
<protein>
    <submittedName>
        <fullName evidence="5">Uncharacterized protein</fullName>
    </submittedName>
</protein>
<gene>
    <name evidence="5" type="ORF">JYU34_000339</name>
</gene>
<evidence type="ECO:0000313" key="5">
    <source>
        <dbReference type="EMBL" id="KAG7313238.1"/>
    </source>
</evidence>
<keyword evidence="3" id="KW-0675">Receptor</keyword>
<dbReference type="InterPro" id="IPR035500">
    <property type="entry name" value="NHR-like_dom_sf"/>
</dbReference>
<accession>A0ABQ7R7H7</accession>